<evidence type="ECO:0000256" key="1">
    <source>
        <dbReference type="SAM" id="MobiDB-lite"/>
    </source>
</evidence>
<dbReference type="InterPro" id="IPR009282">
    <property type="entry name" value="DUF937"/>
</dbReference>
<reference evidence="2 3" key="1">
    <citation type="journal article" date="2019" name="Int. J. Syst. Evol. Microbiol.">
        <title>The Global Catalogue of Microorganisms (GCM) 10K type strain sequencing project: providing services to taxonomists for standard genome sequencing and annotation.</title>
        <authorList>
            <consortium name="The Broad Institute Genomics Platform"/>
            <consortium name="The Broad Institute Genome Sequencing Center for Infectious Disease"/>
            <person name="Wu L."/>
            <person name="Ma J."/>
        </authorList>
    </citation>
    <scope>NUCLEOTIDE SEQUENCE [LARGE SCALE GENOMIC DNA]</scope>
    <source>
        <strain evidence="2 3">JCM 10649</strain>
    </source>
</reference>
<dbReference type="Pfam" id="PF06078">
    <property type="entry name" value="DUF937"/>
    <property type="match status" value="2"/>
</dbReference>
<feature type="region of interest" description="Disordered" evidence="1">
    <location>
        <begin position="43"/>
        <end position="65"/>
    </location>
</feature>
<feature type="compositionally biased region" description="Low complexity" evidence="1">
    <location>
        <begin position="49"/>
        <end position="58"/>
    </location>
</feature>
<dbReference type="EMBL" id="BAAAHB010000123">
    <property type="protein sequence ID" value="GAA0491670.1"/>
    <property type="molecule type" value="Genomic_DNA"/>
</dbReference>
<organism evidence="2 3">
    <name type="scientific">Streptomyces stramineus</name>
    <dbReference type="NCBI Taxonomy" id="173861"/>
    <lineage>
        <taxon>Bacteria</taxon>
        <taxon>Bacillati</taxon>
        <taxon>Actinomycetota</taxon>
        <taxon>Actinomycetes</taxon>
        <taxon>Kitasatosporales</taxon>
        <taxon>Streptomycetaceae</taxon>
        <taxon>Streptomyces</taxon>
    </lineage>
</organism>
<comment type="caution">
    <text evidence="2">The sequence shown here is derived from an EMBL/GenBank/DDBJ whole genome shotgun (WGS) entry which is preliminary data.</text>
</comment>
<name>A0ABN1B756_9ACTN</name>
<accession>A0ABN1B756</accession>
<dbReference type="Proteomes" id="UP001499895">
    <property type="component" value="Unassembled WGS sequence"/>
</dbReference>
<dbReference type="RefSeq" id="WP_344096914.1">
    <property type="nucleotide sequence ID" value="NZ_BAAAHB010000123.1"/>
</dbReference>
<evidence type="ECO:0000313" key="2">
    <source>
        <dbReference type="EMBL" id="GAA0491670.1"/>
    </source>
</evidence>
<keyword evidence="3" id="KW-1185">Reference proteome</keyword>
<evidence type="ECO:0008006" key="4">
    <source>
        <dbReference type="Google" id="ProtNLM"/>
    </source>
</evidence>
<evidence type="ECO:0000313" key="3">
    <source>
        <dbReference type="Proteomes" id="UP001499895"/>
    </source>
</evidence>
<proteinExistence type="predicted"/>
<protein>
    <recommendedName>
        <fullName evidence="4">DUF937 domain-containing protein</fullName>
    </recommendedName>
</protein>
<gene>
    <name evidence="2" type="ORF">GCM10009544_60470</name>
</gene>
<sequence>MGDEALKKDVLDELGDDRIEELARELGTDAEGARRAVEATVDSLPEELTAPARAPAGATGSGGLGGGLGGGLMSGVIGRITAPVAEAVARRTGLPAASVARALELLLPVVVSTIARRRKRQSASDGS</sequence>